<dbReference type="GO" id="GO:0046872">
    <property type="term" value="F:metal ion binding"/>
    <property type="evidence" value="ECO:0007669"/>
    <property type="project" value="UniProtKB-KW"/>
</dbReference>
<keyword evidence="1" id="KW-0004">4Fe-4S</keyword>
<keyword evidence="4" id="KW-0411">Iron-sulfur</keyword>
<name>X0T1T8_9ZZZZ</name>
<keyword evidence="2" id="KW-0479">Metal-binding</keyword>
<dbReference type="PROSITE" id="PS51656">
    <property type="entry name" value="4FE4S"/>
    <property type="match status" value="1"/>
</dbReference>
<evidence type="ECO:0000256" key="2">
    <source>
        <dbReference type="ARBA" id="ARBA00022723"/>
    </source>
</evidence>
<keyword evidence="3" id="KW-0408">Iron</keyword>
<comment type="caution">
    <text evidence="6">The sequence shown here is derived from an EMBL/GenBank/DDBJ whole genome shotgun (WGS) entry which is preliminary data.</text>
</comment>
<organism evidence="6">
    <name type="scientific">marine sediment metagenome</name>
    <dbReference type="NCBI Taxonomy" id="412755"/>
    <lineage>
        <taxon>unclassified sequences</taxon>
        <taxon>metagenomes</taxon>
        <taxon>ecological metagenomes</taxon>
    </lineage>
</organism>
<dbReference type="InterPro" id="IPR007202">
    <property type="entry name" value="4Fe-4S_dom"/>
</dbReference>
<dbReference type="GO" id="GO:0051539">
    <property type="term" value="F:4 iron, 4 sulfur cluster binding"/>
    <property type="evidence" value="ECO:0007669"/>
    <property type="project" value="UniProtKB-KW"/>
</dbReference>
<evidence type="ECO:0000313" key="6">
    <source>
        <dbReference type="EMBL" id="GAF87219.1"/>
    </source>
</evidence>
<evidence type="ECO:0000259" key="5">
    <source>
        <dbReference type="PROSITE" id="PS51656"/>
    </source>
</evidence>
<reference evidence="6" key="1">
    <citation type="journal article" date="2014" name="Front. Microbiol.">
        <title>High frequency of phylogenetically diverse reductive dehalogenase-homologous genes in deep subseafloor sedimentary metagenomes.</title>
        <authorList>
            <person name="Kawai M."/>
            <person name="Futagami T."/>
            <person name="Toyoda A."/>
            <person name="Takaki Y."/>
            <person name="Nishi S."/>
            <person name="Hori S."/>
            <person name="Arai W."/>
            <person name="Tsubouchi T."/>
            <person name="Morono Y."/>
            <person name="Uchiyama I."/>
            <person name="Ito T."/>
            <person name="Fujiyama A."/>
            <person name="Inagaki F."/>
            <person name="Takami H."/>
        </authorList>
    </citation>
    <scope>NUCLEOTIDE SEQUENCE</scope>
    <source>
        <strain evidence="6">Expedition CK06-06</strain>
    </source>
</reference>
<proteinExistence type="predicted"/>
<dbReference type="EMBL" id="BARS01015111">
    <property type="protein sequence ID" value="GAF87219.1"/>
    <property type="molecule type" value="Genomic_DNA"/>
</dbReference>
<gene>
    <name evidence="6" type="ORF">S01H1_25076</name>
</gene>
<feature type="non-terminal residue" evidence="6">
    <location>
        <position position="133"/>
    </location>
</feature>
<evidence type="ECO:0000256" key="4">
    <source>
        <dbReference type="ARBA" id="ARBA00023014"/>
    </source>
</evidence>
<evidence type="ECO:0000256" key="1">
    <source>
        <dbReference type="ARBA" id="ARBA00022485"/>
    </source>
</evidence>
<dbReference type="PANTHER" id="PTHR40101:SF1">
    <property type="entry name" value="4FE-4S DOMAIN-CONTAINING PROTEIN"/>
    <property type="match status" value="1"/>
</dbReference>
<accession>X0T1T8</accession>
<sequence>MTVINSGEAEENALLFAAKLMAVSVRTAPKTRGVDHIVASIVTGEEKERIARAMELKLEQKKKRITGFKRDADNLRHSPVVLLVGVKGTFTEGIDCGACGYPSCEEFSKAETRKGEDFTGPLCMFKSIDLGIA</sequence>
<dbReference type="Pfam" id="PF04060">
    <property type="entry name" value="FeS"/>
    <property type="match status" value="1"/>
</dbReference>
<feature type="domain" description="4Fe-4S" evidence="5">
    <location>
        <begin position="76"/>
        <end position="133"/>
    </location>
</feature>
<evidence type="ECO:0000256" key="3">
    <source>
        <dbReference type="ARBA" id="ARBA00023004"/>
    </source>
</evidence>
<protein>
    <recommendedName>
        <fullName evidence="5">4Fe-4S domain-containing protein</fullName>
    </recommendedName>
</protein>
<dbReference type="PANTHER" id="PTHR40101">
    <property type="entry name" value="CONSERVED PROTEIN"/>
    <property type="match status" value="1"/>
</dbReference>
<dbReference type="AlphaFoldDB" id="X0T1T8"/>